<name>A0A0S7BJ19_9CHLR</name>
<feature type="transmembrane region" description="Helical" evidence="1">
    <location>
        <begin position="42"/>
        <end position="62"/>
    </location>
</feature>
<dbReference type="Pfam" id="PF13487">
    <property type="entry name" value="HD_5"/>
    <property type="match status" value="1"/>
</dbReference>
<dbReference type="OrthoDB" id="9804863at2"/>
<dbReference type="RefSeq" id="WP_075073823.1">
    <property type="nucleotide sequence ID" value="NZ_DF967972.1"/>
</dbReference>
<proteinExistence type="predicted"/>
<dbReference type="InterPro" id="IPR029016">
    <property type="entry name" value="GAF-like_dom_sf"/>
</dbReference>
<keyword evidence="1" id="KW-0812">Transmembrane</keyword>
<organism evidence="6">
    <name type="scientific">Longilinea arvoryzae</name>
    <dbReference type="NCBI Taxonomy" id="360412"/>
    <lineage>
        <taxon>Bacteria</taxon>
        <taxon>Bacillati</taxon>
        <taxon>Chloroflexota</taxon>
        <taxon>Anaerolineae</taxon>
        <taxon>Anaerolineales</taxon>
        <taxon>Anaerolineaceae</taxon>
        <taxon>Longilinea</taxon>
    </lineage>
</organism>
<dbReference type="InterPro" id="IPR003018">
    <property type="entry name" value="GAF"/>
</dbReference>
<evidence type="ECO:0000256" key="1">
    <source>
        <dbReference type="SAM" id="Phobius"/>
    </source>
</evidence>
<dbReference type="PANTHER" id="PTHR45228:SF1">
    <property type="entry name" value="CYCLIC DI-GMP PHOSPHODIESTERASE TM_0186"/>
    <property type="match status" value="1"/>
</dbReference>
<dbReference type="PROSITE" id="PS50885">
    <property type="entry name" value="HAMP"/>
    <property type="match status" value="1"/>
</dbReference>
<dbReference type="Pfam" id="PF13426">
    <property type="entry name" value="PAS_9"/>
    <property type="match status" value="1"/>
</dbReference>
<dbReference type="SUPFAM" id="SSF55781">
    <property type="entry name" value="GAF domain-like"/>
    <property type="match status" value="1"/>
</dbReference>
<feature type="domain" description="PAC" evidence="3">
    <location>
        <begin position="452"/>
        <end position="502"/>
    </location>
</feature>
<gene>
    <name evidence="6" type="ORF">LARV_02352</name>
</gene>
<dbReference type="SMART" id="SM00065">
    <property type="entry name" value="GAF"/>
    <property type="match status" value="1"/>
</dbReference>
<dbReference type="InterPro" id="IPR003660">
    <property type="entry name" value="HAMP_dom"/>
</dbReference>
<dbReference type="InterPro" id="IPR000014">
    <property type="entry name" value="PAS"/>
</dbReference>
<dbReference type="NCBIfam" id="TIGR00229">
    <property type="entry name" value="sensory_box"/>
    <property type="match status" value="1"/>
</dbReference>
<feature type="transmembrane region" description="Helical" evidence="1">
    <location>
        <begin position="288"/>
        <end position="308"/>
    </location>
</feature>
<dbReference type="STRING" id="360412.LARV_02352"/>
<dbReference type="GO" id="GO:0007165">
    <property type="term" value="P:signal transduction"/>
    <property type="evidence" value="ECO:0007669"/>
    <property type="project" value="InterPro"/>
</dbReference>
<sequence>MKWHRQKSNSDASIRPSSQLFEAGGKPGSLLQAMTRLFTLRLFIPALLLVIALIGLCGYLYASRIEHEQIQVAQTIAARTDDFLQNAGQSLNAWAVIIDKTRDESLSEYLSTQSFFDTVYLVDRQGTILKSASNTGVQATTELLEQGIGQGTSFSRDVQISQPFVSAQTGLLTVFLSKSLADGNTIIGELNLSGLQQSILTLQSTARDGQLFFISDGEGTIVTDSLSEQAAQRASLSYFRAWKEPGLWPASRQIVNTDNLAIETQTPLKNAKWMVSAEFPLSSAFTSYLWIVLGALTVILALWATLVYNLNQKGIQRIITPLVELSQSTRQLTEEGSSQLPALISKTAPYTEIRDLAANFERMYTSLQTRQAAVQESEQKYRMLIEQSSDAIYVEHRGHFVITNQKFNEMFGLGRDDKEITSLGFIQFVSPASRPLVRDIQKQVTNGQANSLRYEFSAKAKDGHEIELEASTSALPYMDGVAIQSIVRDITERKRTEQAELEQRILAEALRDSVSALNNTLEVDEVIDHIFSNASKVVPFQAATIMLLDETPKLQARVVASFGYQRHTSQDRPHKQNFALDEFLNLKRMYDSGRPLVIPDTLHSNFRTASPEIRWVRSYAGSPIRVHGDVIGFLNLEVDIPNFYNQTHADRLQAFADQAGVAIHNAQLLTDLRKSRDELYNAYETTLEGWSKALELRDYETEGHTQRVMDMTMKLAESYGITGPELLHFRYGTLLHDIGKIGIPDSILFKPGPLNDEEWEVMRRHPMYAQRILAHIPYLQDSLDIPYYHHEKWDGTGYPRGLKGEEIPLSARLFAVVDVWDGLRSNRHYRSGWPEAEVIQYIQDQSGKHFDPKVVDVFLRLLEEQNRTICLQ</sequence>
<keyword evidence="7" id="KW-1185">Reference proteome</keyword>
<dbReference type="Gene3D" id="3.30.450.20">
    <property type="entry name" value="PAS domain"/>
    <property type="match status" value="2"/>
</dbReference>
<dbReference type="InterPro" id="IPR035965">
    <property type="entry name" value="PAS-like_dom_sf"/>
</dbReference>
<dbReference type="PROSITE" id="PS51832">
    <property type="entry name" value="HD_GYP"/>
    <property type="match status" value="1"/>
</dbReference>
<dbReference type="InterPro" id="IPR000700">
    <property type="entry name" value="PAS-assoc_C"/>
</dbReference>
<dbReference type="InterPro" id="IPR003607">
    <property type="entry name" value="HD/PDEase_dom"/>
</dbReference>
<dbReference type="Gene3D" id="1.10.3210.10">
    <property type="entry name" value="Hypothetical protein af1432"/>
    <property type="match status" value="1"/>
</dbReference>
<dbReference type="Gene3D" id="6.10.340.10">
    <property type="match status" value="1"/>
</dbReference>
<accession>A0A0S7BJ19</accession>
<dbReference type="PROSITE" id="PS50113">
    <property type="entry name" value="PAC"/>
    <property type="match status" value="1"/>
</dbReference>
<evidence type="ECO:0000259" key="4">
    <source>
        <dbReference type="PROSITE" id="PS50885"/>
    </source>
</evidence>
<dbReference type="SMART" id="SM00471">
    <property type="entry name" value="HDc"/>
    <property type="match status" value="1"/>
</dbReference>
<protein>
    <submittedName>
        <fullName evidence="6">Protein containg PAS domain S-box</fullName>
    </submittedName>
</protein>
<dbReference type="Proteomes" id="UP000055060">
    <property type="component" value="Unassembled WGS sequence"/>
</dbReference>
<dbReference type="CDD" id="cd00077">
    <property type="entry name" value="HDc"/>
    <property type="match status" value="1"/>
</dbReference>
<evidence type="ECO:0000259" key="2">
    <source>
        <dbReference type="PROSITE" id="PS50112"/>
    </source>
</evidence>
<dbReference type="SUPFAM" id="SSF109604">
    <property type="entry name" value="HD-domain/PDEase-like"/>
    <property type="match status" value="1"/>
</dbReference>
<dbReference type="CDD" id="cd00130">
    <property type="entry name" value="PAS"/>
    <property type="match status" value="1"/>
</dbReference>
<dbReference type="PANTHER" id="PTHR45228">
    <property type="entry name" value="CYCLIC DI-GMP PHOSPHODIESTERASE TM_0186-RELATED"/>
    <property type="match status" value="1"/>
</dbReference>
<evidence type="ECO:0000259" key="5">
    <source>
        <dbReference type="PROSITE" id="PS51832"/>
    </source>
</evidence>
<evidence type="ECO:0000313" key="6">
    <source>
        <dbReference type="EMBL" id="GAP14579.1"/>
    </source>
</evidence>
<reference evidence="6" key="1">
    <citation type="submission" date="2015-07" db="EMBL/GenBank/DDBJ databases">
        <title>Draft Genome Sequences of Anaerolinea thermolimosa IMO-1, Bellilinea caldifistulae GOMI-1, Leptolinea tardivitalis YMTK-2, Levilinea saccharolytica KIBI-1,Longilinea arvoryzae KOME-1, Previously Described as Members of the Anaerolineaceae (Chloroflexi).</title>
        <authorList>
            <person name="Sekiguchi Y."/>
            <person name="Ohashi A."/>
            <person name="Matsuura N."/>
            <person name="Tourlousse M.D."/>
        </authorList>
    </citation>
    <scope>NUCLEOTIDE SEQUENCE [LARGE SCALE GENOMIC DNA]</scope>
    <source>
        <strain evidence="6">KOME-1</strain>
    </source>
</reference>
<dbReference type="AlphaFoldDB" id="A0A0S7BJ19"/>
<evidence type="ECO:0000313" key="7">
    <source>
        <dbReference type="Proteomes" id="UP000055060"/>
    </source>
</evidence>
<evidence type="ECO:0000259" key="3">
    <source>
        <dbReference type="PROSITE" id="PS50113"/>
    </source>
</evidence>
<dbReference type="Pfam" id="PF13185">
    <property type="entry name" value="GAF_2"/>
    <property type="match status" value="1"/>
</dbReference>
<feature type="domain" description="HD-GYP" evidence="5">
    <location>
        <begin position="679"/>
        <end position="872"/>
    </location>
</feature>
<keyword evidence="1" id="KW-1133">Transmembrane helix</keyword>
<dbReference type="EMBL" id="DF967972">
    <property type="protein sequence ID" value="GAP14579.1"/>
    <property type="molecule type" value="Genomic_DNA"/>
</dbReference>
<dbReference type="PROSITE" id="PS50112">
    <property type="entry name" value="PAS"/>
    <property type="match status" value="1"/>
</dbReference>
<dbReference type="Gene3D" id="3.30.450.40">
    <property type="match status" value="1"/>
</dbReference>
<feature type="domain" description="HAMP" evidence="4">
    <location>
        <begin position="316"/>
        <end position="372"/>
    </location>
</feature>
<feature type="domain" description="PAS" evidence="2">
    <location>
        <begin position="377"/>
        <end position="448"/>
    </location>
</feature>
<dbReference type="InterPro" id="IPR052020">
    <property type="entry name" value="Cyclic_di-GMP/3'3'-cGAMP_PDE"/>
</dbReference>
<dbReference type="GO" id="GO:0016020">
    <property type="term" value="C:membrane"/>
    <property type="evidence" value="ECO:0007669"/>
    <property type="project" value="InterPro"/>
</dbReference>
<dbReference type="InterPro" id="IPR037522">
    <property type="entry name" value="HD_GYP_dom"/>
</dbReference>
<dbReference type="SUPFAM" id="SSF55785">
    <property type="entry name" value="PYP-like sensor domain (PAS domain)"/>
    <property type="match status" value="1"/>
</dbReference>
<keyword evidence="1" id="KW-0472">Membrane</keyword>